<name>A0A7Y7QW99_9SPHN</name>
<dbReference type="Proteomes" id="UP000557656">
    <property type="component" value="Unassembled WGS sequence"/>
</dbReference>
<evidence type="ECO:0000256" key="1">
    <source>
        <dbReference type="ARBA" id="ARBA00022491"/>
    </source>
</evidence>
<dbReference type="PANTHER" id="PTHR30363:SF4">
    <property type="entry name" value="GLYCEROL-3-PHOSPHATE REGULON REPRESSOR"/>
    <property type="match status" value="1"/>
</dbReference>
<feature type="region of interest" description="Disordered" evidence="4">
    <location>
        <begin position="1"/>
        <end position="38"/>
    </location>
</feature>
<protein>
    <submittedName>
        <fullName evidence="7">DeoR/GlpR transcriptional regulator</fullName>
    </submittedName>
</protein>
<dbReference type="PROSITE" id="PS51000">
    <property type="entry name" value="HTH_DEOR_2"/>
    <property type="match status" value="1"/>
</dbReference>
<evidence type="ECO:0000256" key="4">
    <source>
        <dbReference type="SAM" id="MobiDB-lite"/>
    </source>
</evidence>
<evidence type="ECO:0000313" key="9">
    <source>
        <dbReference type="Proteomes" id="UP000557656"/>
    </source>
</evidence>
<dbReference type="Proteomes" id="UP000531581">
    <property type="component" value="Unassembled WGS sequence"/>
</dbReference>
<proteinExistence type="predicted"/>
<dbReference type="EMBL" id="JABEOV010000018">
    <property type="protein sequence ID" value="NNG54390.1"/>
    <property type="molecule type" value="Genomic_DNA"/>
</dbReference>
<dbReference type="InterPro" id="IPR014036">
    <property type="entry name" value="DeoR-like_C"/>
</dbReference>
<dbReference type="SUPFAM" id="SSF100950">
    <property type="entry name" value="NagB/RpiA/CoA transferase-like"/>
    <property type="match status" value="1"/>
</dbReference>
<dbReference type="Pfam" id="PF08220">
    <property type="entry name" value="HTH_DeoR"/>
    <property type="match status" value="1"/>
</dbReference>
<keyword evidence="3" id="KW-0804">Transcription</keyword>
<organism evidence="7 8">
    <name type="scientific">Sphingomonas sanguinis</name>
    <dbReference type="NCBI Taxonomy" id="33051"/>
    <lineage>
        <taxon>Bacteria</taxon>
        <taxon>Pseudomonadati</taxon>
        <taxon>Pseudomonadota</taxon>
        <taxon>Alphaproteobacteria</taxon>
        <taxon>Sphingomonadales</taxon>
        <taxon>Sphingomonadaceae</taxon>
        <taxon>Sphingomonas</taxon>
    </lineage>
</organism>
<dbReference type="InterPro" id="IPR037171">
    <property type="entry name" value="NagB/RpiA_transferase-like"/>
</dbReference>
<dbReference type="InterPro" id="IPR001034">
    <property type="entry name" value="DeoR_HTH"/>
</dbReference>
<dbReference type="AlphaFoldDB" id="A0A7Y7QW99"/>
<dbReference type="PANTHER" id="PTHR30363">
    <property type="entry name" value="HTH-TYPE TRANSCRIPTIONAL REGULATOR SRLR-RELATED"/>
    <property type="match status" value="1"/>
</dbReference>
<keyword evidence="1" id="KW-0678">Repressor</keyword>
<dbReference type="InterPro" id="IPR036390">
    <property type="entry name" value="WH_DNA-bd_sf"/>
</dbReference>
<dbReference type="PRINTS" id="PR00037">
    <property type="entry name" value="HTHLACR"/>
</dbReference>
<accession>A0A7Y7QW99</accession>
<evidence type="ECO:0000259" key="5">
    <source>
        <dbReference type="PROSITE" id="PS51000"/>
    </source>
</evidence>
<feature type="domain" description="HTH deoR-type" evidence="5">
    <location>
        <begin position="46"/>
        <end position="101"/>
    </location>
</feature>
<dbReference type="InterPro" id="IPR050313">
    <property type="entry name" value="Carb_Metab_HTH_regulators"/>
</dbReference>
<evidence type="ECO:0000256" key="2">
    <source>
        <dbReference type="ARBA" id="ARBA00023015"/>
    </source>
</evidence>
<evidence type="ECO:0000313" key="7">
    <source>
        <dbReference type="EMBL" id="NVP31534.1"/>
    </source>
</evidence>
<keyword evidence="9" id="KW-1185">Reference proteome</keyword>
<evidence type="ECO:0000256" key="3">
    <source>
        <dbReference type="ARBA" id="ARBA00023163"/>
    </source>
</evidence>
<dbReference type="SMART" id="SM00420">
    <property type="entry name" value="HTH_DEOR"/>
    <property type="match status" value="1"/>
</dbReference>
<dbReference type="GO" id="GO:0003700">
    <property type="term" value="F:DNA-binding transcription factor activity"/>
    <property type="evidence" value="ECO:0007669"/>
    <property type="project" value="InterPro"/>
</dbReference>
<sequence>MGAHGRGHSLSPQQAGPARPPRDPRTAGALSGRAGHRVKPAAPDIVAARHAAILDIARRTGSVGVDELAAKLGVTPQTIRKDLNILAGQSMLARVHGGAVVTSGTDNLAYGERRMVAAPAKSAIGAAAAALVPNGASLFINIGSTTEAIARALVDHRDLMVITNNLNVVDILGGRPSIEVIAAGGRVRASDRAVVGALAMDFIRGFKVDMALIGASAIDTHGTFLDFDVDEVRVSQTIIRHARQVLLALDGSKLERAAPVRVGDMGDVDFLVTDSADARLAQAARAAGTTVVETDRNGMS</sequence>
<evidence type="ECO:0000313" key="8">
    <source>
        <dbReference type="Proteomes" id="UP000531581"/>
    </source>
</evidence>
<gene>
    <name evidence="6" type="ORF">HKX05_13605</name>
    <name evidence="7" type="ORF">HLV41_10810</name>
</gene>
<dbReference type="SUPFAM" id="SSF46785">
    <property type="entry name" value="Winged helix' DNA-binding domain"/>
    <property type="match status" value="1"/>
</dbReference>
<comment type="caution">
    <text evidence="7">The sequence shown here is derived from an EMBL/GenBank/DDBJ whole genome shotgun (WGS) entry which is preliminary data.</text>
</comment>
<dbReference type="Pfam" id="PF00455">
    <property type="entry name" value="DeoRC"/>
    <property type="match status" value="1"/>
</dbReference>
<dbReference type="EMBL" id="JABYQV010000007">
    <property type="protein sequence ID" value="NVP31534.1"/>
    <property type="molecule type" value="Genomic_DNA"/>
</dbReference>
<reference evidence="8 9" key="1">
    <citation type="submission" date="2020-05" db="EMBL/GenBank/DDBJ databases">
        <title>Draft Genome Sequences of Sphingomonas sp. Isolated from the International Space Station.</title>
        <authorList>
            <person name="Bijlani S."/>
            <person name="Singh N.K."/>
            <person name="Mason C.E."/>
            <person name="Wang C.C."/>
            <person name="Venkateswaran K."/>
        </authorList>
    </citation>
    <scope>NUCLEOTIDE SEQUENCE [LARGE SCALE GENOMIC DNA]</scope>
    <source>
        <strain evidence="6 9">IIF7SW-B5</strain>
        <strain evidence="7">ISS-IIF7SWP</strain>
    </source>
</reference>
<dbReference type="SMART" id="SM01134">
    <property type="entry name" value="DeoRC"/>
    <property type="match status" value="1"/>
</dbReference>
<keyword evidence="2" id="KW-0805">Transcription regulation</keyword>
<dbReference type="Gene3D" id="3.30.750.70">
    <property type="entry name" value="4-hydroxybutyrate coenzyme like domains"/>
    <property type="match status" value="1"/>
</dbReference>
<evidence type="ECO:0000313" key="6">
    <source>
        <dbReference type="EMBL" id="NNG54390.1"/>
    </source>
</evidence>